<evidence type="ECO:0000313" key="2">
    <source>
        <dbReference type="Proteomes" id="UP000286134"/>
    </source>
</evidence>
<keyword evidence="2" id="KW-1185">Reference proteome</keyword>
<evidence type="ECO:0008006" key="3">
    <source>
        <dbReference type="Google" id="ProtNLM"/>
    </source>
</evidence>
<accession>A0A420HY60</accession>
<dbReference type="EMBL" id="MCFK01003416">
    <property type="protein sequence ID" value="RKF62346.1"/>
    <property type="molecule type" value="Genomic_DNA"/>
</dbReference>
<reference evidence="1 2" key="1">
    <citation type="journal article" date="2018" name="BMC Genomics">
        <title>Comparative genome analyses reveal sequence features reflecting distinct modes of host-adaptation between dicot and monocot powdery mildew.</title>
        <authorList>
            <person name="Wu Y."/>
            <person name="Ma X."/>
            <person name="Pan Z."/>
            <person name="Kale S.D."/>
            <person name="Song Y."/>
            <person name="King H."/>
            <person name="Zhang Q."/>
            <person name="Presley C."/>
            <person name="Deng X."/>
            <person name="Wei C.I."/>
            <person name="Xiao S."/>
        </authorList>
    </citation>
    <scope>NUCLEOTIDE SEQUENCE [LARGE SCALE GENOMIC DNA]</scope>
    <source>
        <strain evidence="1">UMSG2</strain>
    </source>
</reference>
<dbReference type="OrthoDB" id="5423428at2759"/>
<protein>
    <recommendedName>
        <fullName evidence="3">Chromo domain-containing protein</fullName>
    </recommendedName>
</protein>
<gene>
    <name evidence="1" type="ORF">OnM2_034060</name>
</gene>
<sequence>MVMYGARIKEPLDIAADAIIEITSDPRQLILQQESSESIYPVEPTNEGKYKPALIEAIDAIKILRMRTQPRRNGGIITQYLIRFRGRTAEWDQWLLDRKVRIELRTAYLESQAV</sequence>
<dbReference type="AlphaFoldDB" id="A0A420HY60"/>
<comment type="caution">
    <text evidence="1">The sequence shown here is derived from an EMBL/GenBank/DDBJ whole genome shotgun (WGS) entry which is preliminary data.</text>
</comment>
<proteinExistence type="predicted"/>
<dbReference type="Proteomes" id="UP000286134">
    <property type="component" value="Unassembled WGS sequence"/>
</dbReference>
<organism evidence="1 2">
    <name type="scientific">Erysiphe neolycopersici</name>
    <dbReference type="NCBI Taxonomy" id="212602"/>
    <lineage>
        <taxon>Eukaryota</taxon>
        <taxon>Fungi</taxon>
        <taxon>Dikarya</taxon>
        <taxon>Ascomycota</taxon>
        <taxon>Pezizomycotina</taxon>
        <taxon>Leotiomycetes</taxon>
        <taxon>Erysiphales</taxon>
        <taxon>Erysiphaceae</taxon>
        <taxon>Erysiphe</taxon>
    </lineage>
</organism>
<name>A0A420HY60_9PEZI</name>
<evidence type="ECO:0000313" key="1">
    <source>
        <dbReference type="EMBL" id="RKF62346.1"/>
    </source>
</evidence>